<organism evidence="1 2">
    <name type="scientific">Ambrosiozyma monospora</name>
    <name type="common">Yeast</name>
    <name type="synonym">Endomycopsis monosporus</name>
    <dbReference type="NCBI Taxonomy" id="43982"/>
    <lineage>
        <taxon>Eukaryota</taxon>
        <taxon>Fungi</taxon>
        <taxon>Dikarya</taxon>
        <taxon>Ascomycota</taxon>
        <taxon>Saccharomycotina</taxon>
        <taxon>Pichiomycetes</taxon>
        <taxon>Pichiales</taxon>
        <taxon>Pichiaceae</taxon>
        <taxon>Ambrosiozyma</taxon>
    </lineage>
</organism>
<evidence type="ECO:0000313" key="1">
    <source>
        <dbReference type="EMBL" id="GME81227.1"/>
    </source>
</evidence>
<accession>A0ACB5T493</accession>
<dbReference type="Proteomes" id="UP001165064">
    <property type="component" value="Unassembled WGS sequence"/>
</dbReference>
<keyword evidence="2" id="KW-1185">Reference proteome</keyword>
<protein>
    <submittedName>
        <fullName evidence="1">Unnamed protein product</fullName>
    </submittedName>
</protein>
<proteinExistence type="predicted"/>
<gene>
    <name evidence="1" type="ORF">Amon02_000481900</name>
</gene>
<evidence type="ECO:0000313" key="2">
    <source>
        <dbReference type="Proteomes" id="UP001165064"/>
    </source>
</evidence>
<name>A0ACB5T493_AMBMO</name>
<dbReference type="EMBL" id="BSXS01003405">
    <property type="protein sequence ID" value="GME81227.1"/>
    <property type="molecule type" value="Genomic_DNA"/>
</dbReference>
<reference evidence="1" key="1">
    <citation type="submission" date="2023-04" db="EMBL/GenBank/DDBJ databases">
        <title>Ambrosiozyma monospora NBRC 10751.</title>
        <authorList>
            <person name="Ichikawa N."/>
            <person name="Sato H."/>
            <person name="Tonouchi N."/>
        </authorList>
    </citation>
    <scope>NUCLEOTIDE SEQUENCE</scope>
    <source>
        <strain evidence="1">NBRC 10751</strain>
    </source>
</reference>
<sequence>MSCNVGLPYLVNDEFSDVGVPQTPNADSSVVLANLLRELSKEMNSVEPISLNDAISLHKKISRFNSSLGTFREILSTHNLQFSIPLSQSALNEIAHKIKLKLITLKQLSSLSSTLCSMLENLTYYPSFELTTENITILKQTSTYYESFFLSTALVGWSLVRELSSTDTIFGTQHLKYIMYFKSELSHLLTDSLVSLSFSISSDPIRSIIHHSFMKRCLTNTLNAHEVQVSSSDRSTNNSSAPSNEENENSHKILDIIDYGEIEKMMDPDANQNDLKDLFIKIQTSFDDPKSTIKLMCYLHEIGSSIPLLSESYHYFVILKALSVSACFSHSVMKLTNDNKTDKNITGEKLNLTELFEQTRTEIEQSMQSGYVDLGFSLDSDAEQSFKGWMDSMFDLNLIELIPQELCGDSSFFPFSDTGISEQLPPQPQKYPEFEPNTDMNSSATMTNETSSYNVSSPSHTTNNNNNKNIFPWVTSVYSNNGGNLPHYTNAVASPLSDVRSQNPLINKNNLKEH</sequence>
<comment type="caution">
    <text evidence="1">The sequence shown here is derived from an EMBL/GenBank/DDBJ whole genome shotgun (WGS) entry which is preliminary data.</text>
</comment>